<organism evidence="1 2">
    <name type="scientific">Schistosoma margrebowiei</name>
    <dbReference type="NCBI Taxonomy" id="48269"/>
    <lineage>
        <taxon>Eukaryota</taxon>
        <taxon>Metazoa</taxon>
        <taxon>Spiralia</taxon>
        <taxon>Lophotrochozoa</taxon>
        <taxon>Platyhelminthes</taxon>
        <taxon>Trematoda</taxon>
        <taxon>Digenea</taxon>
        <taxon>Strigeidida</taxon>
        <taxon>Schistosomatoidea</taxon>
        <taxon>Schistosomatidae</taxon>
        <taxon>Schistosoma</taxon>
    </lineage>
</organism>
<name>A0A183N1U5_9TREM</name>
<protein>
    <submittedName>
        <fullName evidence="1">Uncharacterized protein</fullName>
    </submittedName>
</protein>
<reference evidence="1 2" key="1">
    <citation type="submission" date="2018-11" db="EMBL/GenBank/DDBJ databases">
        <authorList>
            <consortium name="Pathogen Informatics"/>
        </authorList>
    </citation>
    <scope>NUCLEOTIDE SEQUENCE [LARGE SCALE GENOMIC DNA]</scope>
    <source>
        <strain evidence="1 2">Zambia</strain>
    </source>
</reference>
<evidence type="ECO:0000313" key="2">
    <source>
        <dbReference type="Proteomes" id="UP000277204"/>
    </source>
</evidence>
<dbReference type="Proteomes" id="UP000277204">
    <property type="component" value="Unassembled WGS sequence"/>
</dbReference>
<gene>
    <name evidence="1" type="ORF">SMRZ_LOCUS22270</name>
</gene>
<keyword evidence="2" id="KW-1185">Reference proteome</keyword>
<sequence>MFRSTDPRLNGIWLQWSCDEPIYLSSLCQASPIYQNRHVNQMLLSPYRTETFYCPSGFQLGTTGLLKVEGQSMAKLSQPMCYRVFNHVAKMNWAVSLMFVLL</sequence>
<dbReference type="EMBL" id="UZAI01019078">
    <property type="protein sequence ID" value="VDP42668.1"/>
    <property type="molecule type" value="Genomic_DNA"/>
</dbReference>
<evidence type="ECO:0000313" key="1">
    <source>
        <dbReference type="EMBL" id="VDP42668.1"/>
    </source>
</evidence>
<dbReference type="AlphaFoldDB" id="A0A183N1U5"/>
<proteinExistence type="predicted"/>
<accession>A0A183N1U5</accession>
<dbReference type="STRING" id="48269.A0A183N1U5"/>